<dbReference type="EMBL" id="BAAAQT010000005">
    <property type="protein sequence ID" value="GAA2173192.1"/>
    <property type="molecule type" value="Genomic_DNA"/>
</dbReference>
<organism evidence="1 2">
    <name type="scientific">Agrococcus versicolor</name>
    <dbReference type="NCBI Taxonomy" id="501482"/>
    <lineage>
        <taxon>Bacteria</taxon>
        <taxon>Bacillati</taxon>
        <taxon>Actinomycetota</taxon>
        <taxon>Actinomycetes</taxon>
        <taxon>Micrococcales</taxon>
        <taxon>Microbacteriaceae</taxon>
        <taxon>Agrococcus</taxon>
    </lineage>
</organism>
<protein>
    <submittedName>
        <fullName evidence="1">Uncharacterized protein</fullName>
    </submittedName>
</protein>
<name>A0ABP5MF70_9MICO</name>
<reference evidence="2" key="1">
    <citation type="journal article" date="2019" name="Int. J. Syst. Evol. Microbiol.">
        <title>The Global Catalogue of Microorganisms (GCM) 10K type strain sequencing project: providing services to taxonomists for standard genome sequencing and annotation.</title>
        <authorList>
            <consortium name="The Broad Institute Genomics Platform"/>
            <consortium name="The Broad Institute Genome Sequencing Center for Infectious Disease"/>
            <person name="Wu L."/>
            <person name="Ma J."/>
        </authorList>
    </citation>
    <scope>NUCLEOTIDE SEQUENCE [LARGE SCALE GENOMIC DNA]</scope>
    <source>
        <strain evidence="2">JCM 16026</strain>
    </source>
</reference>
<evidence type="ECO:0000313" key="1">
    <source>
        <dbReference type="EMBL" id="GAA2173192.1"/>
    </source>
</evidence>
<dbReference type="Proteomes" id="UP001501599">
    <property type="component" value="Unassembled WGS sequence"/>
</dbReference>
<keyword evidence="2" id="KW-1185">Reference proteome</keyword>
<proteinExistence type="predicted"/>
<sequence length="49" mass="5203">MATYRVHGCCMPSMLARAPERDILPPSEIAERAGSACASMSEDAGTMET</sequence>
<gene>
    <name evidence="1" type="ORF">GCM10009846_14160</name>
</gene>
<accession>A0ABP5MF70</accession>
<comment type="caution">
    <text evidence="1">The sequence shown here is derived from an EMBL/GenBank/DDBJ whole genome shotgun (WGS) entry which is preliminary data.</text>
</comment>
<evidence type="ECO:0000313" key="2">
    <source>
        <dbReference type="Proteomes" id="UP001501599"/>
    </source>
</evidence>